<keyword evidence="6" id="KW-0812">Transmembrane</keyword>
<dbReference type="InterPro" id="IPR044174">
    <property type="entry name" value="BC10-like"/>
</dbReference>
<evidence type="ECO:0008006" key="9">
    <source>
        <dbReference type="Google" id="ProtNLM"/>
    </source>
</evidence>
<dbReference type="EMBL" id="SDMP01000004">
    <property type="protein sequence ID" value="RYR63572.1"/>
    <property type="molecule type" value="Genomic_DNA"/>
</dbReference>
<dbReference type="PANTHER" id="PTHR31042:SF3">
    <property type="entry name" value="OS08G0110400 PROTEIN"/>
    <property type="match status" value="1"/>
</dbReference>
<evidence type="ECO:0000256" key="5">
    <source>
        <dbReference type="ARBA" id="ARBA00023180"/>
    </source>
</evidence>
<dbReference type="AlphaFoldDB" id="A0A445DKH5"/>
<comment type="caution">
    <text evidence="7">The sequence shown here is derived from an EMBL/GenBank/DDBJ whole genome shotgun (WGS) entry which is preliminary data.</text>
</comment>
<keyword evidence="3" id="KW-0808">Transferase</keyword>
<name>A0A445DKH5_ARAHY</name>
<gene>
    <name evidence="7" type="ORF">Ahy_A04g021375</name>
</gene>
<evidence type="ECO:0000256" key="3">
    <source>
        <dbReference type="ARBA" id="ARBA00022679"/>
    </source>
</evidence>
<proteinExistence type="predicted"/>
<reference evidence="7 8" key="1">
    <citation type="submission" date="2019-01" db="EMBL/GenBank/DDBJ databases">
        <title>Sequencing of cultivated peanut Arachis hypogaea provides insights into genome evolution and oil improvement.</title>
        <authorList>
            <person name="Chen X."/>
        </authorList>
    </citation>
    <scope>NUCLEOTIDE SEQUENCE [LARGE SCALE GENOMIC DNA]</scope>
    <source>
        <strain evidence="8">cv. Fuhuasheng</strain>
        <tissue evidence="7">Leaves</tissue>
    </source>
</reference>
<sequence length="537" mass="61813">MGRTRGGEGRDDSSAVGEKEKHTCLLRMAQMLSYLMVFAAGVMIGLTTCSQINGIFVSQRQQYSLINRGLPRLQPSNCSLRQPPRLLLPPRPPLDPEDQFQCMDIDNFLHPTNLIHSMSDNELFWRASLLPKKEEYPYKRKPKVAFMFLTRGPLPMLPLWERFFLGHSNFFNIYIHAPPGYHLQVSNYSAFYGRQIPSKEVSWGTVTLADAERRLLANALLDFSNERFVLLSESCIPVYNFPTVYRYLIDSFHSFVESYDDPSRYGRGRYSRSMLPDIQLRHWRKGSQWFELNRVLAVYIVSDTRYYTLFRKYCKPACYPDEHYIQTFLNMFHGNLNSNRTVTWVDWSLGGPHPATYSRANITVNFLQAIRNNGTLCRYNSDMTSVCFLFARKFDHTALEPLLGLSSQVLLERILCPLPQYIKPIGRDLVSMHRVLGSTFIVIYVTKRETETLLQKQDIVPSKKDIRKNRGYFIEHHHPHPTHGLFLALCSRFGTTTAWPSNSGGDRACSGALPFSFGDQLQQPSSPDIFKLVTGKL</sequence>
<evidence type="ECO:0000313" key="7">
    <source>
        <dbReference type="EMBL" id="RYR63572.1"/>
    </source>
</evidence>
<evidence type="ECO:0000256" key="2">
    <source>
        <dbReference type="ARBA" id="ARBA00022676"/>
    </source>
</evidence>
<evidence type="ECO:0000313" key="8">
    <source>
        <dbReference type="Proteomes" id="UP000289738"/>
    </source>
</evidence>
<keyword evidence="4 6" id="KW-0472">Membrane</keyword>
<evidence type="ECO:0000256" key="6">
    <source>
        <dbReference type="SAM" id="Phobius"/>
    </source>
</evidence>
<keyword evidence="8" id="KW-1185">Reference proteome</keyword>
<dbReference type="Proteomes" id="UP000289738">
    <property type="component" value="Chromosome A04"/>
</dbReference>
<dbReference type="InterPro" id="IPR003406">
    <property type="entry name" value="Glyco_trans_14"/>
</dbReference>
<organism evidence="7 8">
    <name type="scientific">Arachis hypogaea</name>
    <name type="common">Peanut</name>
    <dbReference type="NCBI Taxonomy" id="3818"/>
    <lineage>
        <taxon>Eukaryota</taxon>
        <taxon>Viridiplantae</taxon>
        <taxon>Streptophyta</taxon>
        <taxon>Embryophyta</taxon>
        <taxon>Tracheophyta</taxon>
        <taxon>Spermatophyta</taxon>
        <taxon>Magnoliopsida</taxon>
        <taxon>eudicotyledons</taxon>
        <taxon>Gunneridae</taxon>
        <taxon>Pentapetalae</taxon>
        <taxon>rosids</taxon>
        <taxon>fabids</taxon>
        <taxon>Fabales</taxon>
        <taxon>Fabaceae</taxon>
        <taxon>Papilionoideae</taxon>
        <taxon>50 kb inversion clade</taxon>
        <taxon>dalbergioids sensu lato</taxon>
        <taxon>Dalbergieae</taxon>
        <taxon>Pterocarpus clade</taxon>
        <taxon>Arachis</taxon>
    </lineage>
</organism>
<dbReference type="GO" id="GO:0016020">
    <property type="term" value="C:membrane"/>
    <property type="evidence" value="ECO:0007669"/>
    <property type="project" value="UniProtKB-SubCell"/>
</dbReference>
<keyword evidence="5" id="KW-0325">Glycoprotein</keyword>
<keyword evidence="2" id="KW-0328">Glycosyltransferase</keyword>
<comment type="subcellular location">
    <subcellularLocation>
        <location evidence="1">Membrane</location>
        <topology evidence="1">Single-pass type II membrane protein</topology>
    </subcellularLocation>
</comment>
<evidence type="ECO:0000256" key="4">
    <source>
        <dbReference type="ARBA" id="ARBA00023136"/>
    </source>
</evidence>
<accession>A0A445DKH5</accession>
<protein>
    <recommendedName>
        <fullName evidence="9">Core-2/I-branching beta-1,6-N-acetylglucosaminyltransferase family protein</fullName>
    </recommendedName>
</protein>
<dbReference type="PANTHER" id="PTHR31042">
    <property type="entry name" value="CORE-2/I-BRANCHING BETA-1,6-N-ACETYLGLUCOSAMINYLTRANSFERASE FAMILY PROTEIN-RELATED"/>
    <property type="match status" value="1"/>
</dbReference>
<keyword evidence="6" id="KW-1133">Transmembrane helix</keyword>
<evidence type="ECO:0000256" key="1">
    <source>
        <dbReference type="ARBA" id="ARBA00004606"/>
    </source>
</evidence>
<dbReference type="GO" id="GO:0016757">
    <property type="term" value="F:glycosyltransferase activity"/>
    <property type="evidence" value="ECO:0007669"/>
    <property type="project" value="UniProtKB-KW"/>
</dbReference>
<dbReference type="Pfam" id="PF02485">
    <property type="entry name" value="Branch"/>
    <property type="match status" value="1"/>
</dbReference>
<feature type="transmembrane region" description="Helical" evidence="6">
    <location>
        <begin position="31"/>
        <end position="56"/>
    </location>
</feature>